<dbReference type="RefSeq" id="WP_008814740.1">
    <property type="nucleotide sequence ID" value="NZ_CALECD010000030.1"/>
</dbReference>
<feature type="transmembrane region" description="Helical" evidence="1">
    <location>
        <begin position="36"/>
        <end position="61"/>
    </location>
</feature>
<proteinExistence type="predicted"/>
<dbReference type="GeneID" id="69636722"/>
<feature type="transmembrane region" description="Helical" evidence="1">
    <location>
        <begin position="7"/>
        <end position="30"/>
    </location>
</feature>
<dbReference type="Pfam" id="PF09583">
    <property type="entry name" value="Phageshock_PspG"/>
    <property type="match status" value="1"/>
</dbReference>
<sequence length="74" mass="8413">MFEVLFILGFFAVLMVTGVSMLGIIAAMAVATVLMLFGGLFVMVLKLLPWIVLAIVVVWIYRSMQKKPQPRRYY</sequence>
<evidence type="ECO:0000313" key="3">
    <source>
        <dbReference type="Proteomes" id="UP000218796"/>
    </source>
</evidence>
<dbReference type="OrthoDB" id="6566611at2"/>
<name>A0A2A2M7C6_9GAMM</name>
<dbReference type="EMBL" id="NQMS01000012">
    <property type="protein sequence ID" value="PAV94597.1"/>
    <property type="molecule type" value="Genomic_DNA"/>
</dbReference>
<comment type="caution">
    <text evidence="2">The sequence shown here is derived from an EMBL/GenBank/DDBJ whole genome shotgun (WGS) entry which is preliminary data.</text>
</comment>
<evidence type="ECO:0000313" key="2">
    <source>
        <dbReference type="EMBL" id="PAV94597.1"/>
    </source>
</evidence>
<dbReference type="Proteomes" id="UP000218796">
    <property type="component" value="Unassembled WGS sequence"/>
</dbReference>
<reference evidence="2 3" key="1">
    <citation type="submission" date="2017-08" db="EMBL/GenBank/DDBJ databases">
        <title>Draft Genome Sequence of Hafnia alvei CITHA-6 Isolated from Raw Bovine Milk.</title>
        <authorList>
            <person name="Culligan E.P."/>
            <person name="Mcsweeney A."/>
            <person name="O'Doherty C."/>
            <person name="Gleeson E."/>
            <person name="O'Riordan D."/>
            <person name="Sleator R.D."/>
        </authorList>
    </citation>
    <scope>NUCLEOTIDE SEQUENCE [LARGE SCALE GENOMIC DNA]</scope>
    <source>
        <strain evidence="2 3">CITHA-6</strain>
    </source>
</reference>
<accession>A0A2A2M7C6</accession>
<dbReference type="KEGG" id="hpar:AL518_02930"/>
<dbReference type="NCBIfam" id="TIGR02975">
    <property type="entry name" value="phageshock_pspG"/>
    <property type="match status" value="1"/>
</dbReference>
<dbReference type="AlphaFoldDB" id="A0A2A2M7C6"/>
<keyword evidence="3" id="KW-1185">Reference proteome</keyword>
<keyword evidence="1" id="KW-0812">Transmembrane</keyword>
<dbReference type="InterPro" id="IPR014318">
    <property type="entry name" value="Phageshock_PspG"/>
</dbReference>
<keyword evidence="1" id="KW-1133">Transmembrane helix</keyword>
<keyword evidence="1" id="KW-0472">Membrane</keyword>
<protein>
    <submittedName>
        <fullName evidence="2">Envelope stress response protein PspG</fullName>
    </submittedName>
</protein>
<organism evidence="2 3">
    <name type="scientific">Hafnia paralvei</name>
    <dbReference type="NCBI Taxonomy" id="546367"/>
    <lineage>
        <taxon>Bacteria</taxon>
        <taxon>Pseudomonadati</taxon>
        <taxon>Pseudomonadota</taxon>
        <taxon>Gammaproteobacteria</taxon>
        <taxon>Enterobacterales</taxon>
        <taxon>Hafniaceae</taxon>
        <taxon>Hafnia</taxon>
    </lineage>
</organism>
<evidence type="ECO:0000256" key="1">
    <source>
        <dbReference type="SAM" id="Phobius"/>
    </source>
</evidence>
<gene>
    <name evidence="2" type="ORF">CJD50_20210</name>
</gene>